<keyword evidence="1" id="KW-0645">Protease</keyword>
<dbReference type="RefSeq" id="WP_151078451.1">
    <property type="nucleotide sequence ID" value="NZ_CP047647.1"/>
</dbReference>
<dbReference type="InterPro" id="IPR043741">
    <property type="entry name" value="DUF5686"/>
</dbReference>
<keyword evidence="1" id="KW-0121">Carboxypeptidase</keyword>
<comment type="caution">
    <text evidence="1">The sequence shown here is derived from an EMBL/GenBank/DDBJ whole genome shotgun (WGS) entry which is preliminary data.</text>
</comment>
<dbReference type="EMBL" id="VTWU01000003">
    <property type="protein sequence ID" value="KAA9333030.1"/>
    <property type="molecule type" value="Genomic_DNA"/>
</dbReference>
<dbReference type="Gene3D" id="2.60.40.1120">
    <property type="entry name" value="Carboxypeptidase-like, regulatory domain"/>
    <property type="match status" value="1"/>
</dbReference>
<gene>
    <name evidence="1" type="ORF">F0P96_08580</name>
</gene>
<organism evidence="1 2">
    <name type="scientific">Hymenobacter busanensis</name>
    <dbReference type="NCBI Taxonomy" id="2607656"/>
    <lineage>
        <taxon>Bacteria</taxon>
        <taxon>Pseudomonadati</taxon>
        <taxon>Bacteroidota</taxon>
        <taxon>Cytophagia</taxon>
        <taxon>Cytophagales</taxon>
        <taxon>Hymenobacteraceae</taxon>
        <taxon>Hymenobacter</taxon>
    </lineage>
</organism>
<keyword evidence="2" id="KW-1185">Reference proteome</keyword>
<evidence type="ECO:0000313" key="1">
    <source>
        <dbReference type="EMBL" id="KAA9333030.1"/>
    </source>
</evidence>
<dbReference type="InterPro" id="IPR008969">
    <property type="entry name" value="CarboxyPept-like_regulatory"/>
</dbReference>
<sequence>MRHVYPLLCLFALLLLGGSAAAQRMAFSGRVTEAATGQPVPFASVYVKGTTLGTTADEEGRYQLPVPQPVDSLWASAVGFRPKSVAVGKQPVQTVNLALPSAAIALGEVTIRPTENPAYAILRQVQQHKPQNDRRRLDDYDFDSYTRLEAAFTDLPERIAKQRLVQQIQRIADAEAAKTPGTAGNNLQAALPIFASETESRCYVRNQPVRRREEIRRSQLRGAAPEPGSFLAQMTGSSFQDFDFYPNWQQCVGKDFISPIAEGWRITYDYDLEDSVLVGQDRCYQLKVTPRRPQDLAFTGRIWITTGSFALRKVDLMVDPRANLNFVSELSVQQELTSPTDGPGLPVRTRVVVGFKPSGDGQLGARAVVTTVNSHFLRNQNRPLAFYAQSIETAVDAYANAAEYFAQSRPDTLSVAEKQTLAVLDSVTELPAVHSIMELADIVVNGYKRVGKIDVGPLLTTFGFNNVEGVHTRLGLRTTPEISPTWLLGGFVGYGFRDQRVKYNVYFNYMLNRRHWTVLSLNQRRVLDQVALLDVDLDGADALYEASARVGNLDKGRPLLRDVSSVKLQTDVLRGLTQSVMLRRQHFDPLFGFRYFNTPEHEPTSPTTDELSLAEVVLETRYARDERLISLPHRRYAVGQMLWPVFTLRYTLGLNNLLGGDFRYHKFNLLVTHSARFGQLGRTDYRLEAGLIPNTVPYPVLKSHLGNQNPFYNSSAFNLMRYFEFVSDRYASVRAEHHFEGLFLNSVPLLKKLNWRLLATGSVLYGGARPANLDLIPAADPFTGEALPKFRPLGTLPYAEVGYGVENIFKFVRVDFIHRLTYRNLPGVQNFGVKMSFQFKL</sequence>
<dbReference type="Proteomes" id="UP000326380">
    <property type="component" value="Unassembled WGS sequence"/>
</dbReference>
<dbReference type="GO" id="GO:0004180">
    <property type="term" value="F:carboxypeptidase activity"/>
    <property type="evidence" value="ECO:0007669"/>
    <property type="project" value="UniProtKB-KW"/>
</dbReference>
<keyword evidence="1" id="KW-0378">Hydrolase</keyword>
<protein>
    <submittedName>
        <fullName evidence="1">Carboxypeptidase-like regulatory domain-containing protein</fullName>
    </submittedName>
</protein>
<dbReference type="AlphaFoldDB" id="A0A7L4ZZU4"/>
<reference evidence="1 2" key="1">
    <citation type="submission" date="2019-09" db="EMBL/GenBank/DDBJ databases">
        <title>Genome sequence of Hymenobacter sp. M3.</title>
        <authorList>
            <person name="Srinivasan S."/>
        </authorList>
    </citation>
    <scope>NUCLEOTIDE SEQUENCE [LARGE SCALE GENOMIC DNA]</scope>
    <source>
        <strain evidence="1 2">M3</strain>
    </source>
</reference>
<accession>A0A7L4ZZU4</accession>
<name>A0A7L4ZZU4_9BACT</name>
<dbReference type="Pfam" id="PF18939">
    <property type="entry name" value="DUF5686"/>
    <property type="match status" value="1"/>
</dbReference>
<proteinExistence type="predicted"/>
<dbReference type="Pfam" id="PF13715">
    <property type="entry name" value="CarbopepD_reg_2"/>
    <property type="match status" value="1"/>
</dbReference>
<dbReference type="SUPFAM" id="SSF49464">
    <property type="entry name" value="Carboxypeptidase regulatory domain-like"/>
    <property type="match status" value="1"/>
</dbReference>
<evidence type="ECO:0000313" key="2">
    <source>
        <dbReference type="Proteomes" id="UP000326380"/>
    </source>
</evidence>